<sequence length="50" mass="6172">MIYCYVCGQKSRKQYFDFVNGKFVLVDRCFNPFCKTYNKFINDGRTIWKW</sequence>
<proteinExistence type="predicted"/>
<evidence type="ECO:0000313" key="1">
    <source>
        <dbReference type="EMBL" id="DAF54816.1"/>
    </source>
</evidence>
<organism evidence="1">
    <name type="scientific">Siphoviridae sp. ctqPo10</name>
    <dbReference type="NCBI Taxonomy" id="2827948"/>
    <lineage>
        <taxon>Viruses</taxon>
        <taxon>Duplodnaviria</taxon>
        <taxon>Heunggongvirae</taxon>
        <taxon>Uroviricota</taxon>
        <taxon>Caudoviricetes</taxon>
    </lineage>
</organism>
<reference evidence="1" key="1">
    <citation type="journal article" date="2021" name="Proc. Natl. Acad. Sci. U.S.A.">
        <title>A Catalog of Tens of Thousands of Viruses from Human Metagenomes Reveals Hidden Associations with Chronic Diseases.</title>
        <authorList>
            <person name="Tisza M.J."/>
            <person name="Buck C.B."/>
        </authorList>
    </citation>
    <scope>NUCLEOTIDE SEQUENCE</scope>
    <source>
        <strain evidence="1">CtqPo10</strain>
    </source>
</reference>
<dbReference type="EMBL" id="BK032682">
    <property type="protein sequence ID" value="DAF54816.1"/>
    <property type="molecule type" value="Genomic_DNA"/>
</dbReference>
<accession>A0A8S5SV34</accession>
<name>A0A8S5SV34_9CAUD</name>
<protein>
    <submittedName>
        <fullName evidence="1">Uncharacterized protein</fullName>
    </submittedName>
</protein>